<dbReference type="RefSeq" id="WP_108389219.1">
    <property type="nucleotide sequence ID" value="NZ_QBUD01000029.1"/>
</dbReference>
<evidence type="ECO:0000256" key="2">
    <source>
        <dbReference type="ARBA" id="ARBA00022723"/>
    </source>
</evidence>
<dbReference type="OrthoDB" id="9802699at2"/>
<keyword evidence="6" id="KW-1185">Reference proteome</keyword>
<feature type="domain" description="Mandelate racemase/muconate lactonizing enzyme C-terminal" evidence="4">
    <location>
        <begin position="144"/>
        <end position="256"/>
    </location>
</feature>
<dbReference type="GO" id="GO:0000287">
    <property type="term" value="F:magnesium ion binding"/>
    <property type="evidence" value="ECO:0007669"/>
    <property type="project" value="TreeGrafter"/>
</dbReference>
<dbReference type="SFLD" id="SFLDS00001">
    <property type="entry name" value="Enolase"/>
    <property type="match status" value="1"/>
</dbReference>
<dbReference type="InterPro" id="IPR036849">
    <property type="entry name" value="Enolase-like_C_sf"/>
</dbReference>
<dbReference type="PANTHER" id="PTHR13794:SF58">
    <property type="entry name" value="MITOCHONDRIAL ENOLASE SUPERFAMILY MEMBER 1"/>
    <property type="match status" value="1"/>
</dbReference>
<keyword evidence="3" id="KW-0460">Magnesium</keyword>
<accession>A0A2T6K4K5</accession>
<evidence type="ECO:0000313" key="6">
    <source>
        <dbReference type="Proteomes" id="UP000244523"/>
    </source>
</evidence>
<dbReference type="SUPFAM" id="SSF51604">
    <property type="entry name" value="Enolase C-terminal domain-like"/>
    <property type="match status" value="1"/>
</dbReference>
<comment type="cofactor">
    <cofactor evidence="1">
        <name>Mg(2+)</name>
        <dbReference type="ChEBI" id="CHEBI:18420"/>
    </cofactor>
</comment>
<gene>
    <name evidence="5" type="ORF">C8N45_12911</name>
</gene>
<organism evidence="5 6">
    <name type="scientific">Yoonia sediminilitoris</name>
    <dbReference type="NCBI Taxonomy" id="1286148"/>
    <lineage>
        <taxon>Bacteria</taxon>
        <taxon>Pseudomonadati</taxon>
        <taxon>Pseudomonadota</taxon>
        <taxon>Alphaproteobacteria</taxon>
        <taxon>Rhodobacterales</taxon>
        <taxon>Paracoccaceae</taxon>
        <taxon>Yoonia</taxon>
    </lineage>
</organism>
<dbReference type="AlphaFoldDB" id="A0A2T6K4K5"/>
<evidence type="ECO:0000256" key="1">
    <source>
        <dbReference type="ARBA" id="ARBA00001946"/>
    </source>
</evidence>
<evidence type="ECO:0000256" key="3">
    <source>
        <dbReference type="ARBA" id="ARBA00022842"/>
    </source>
</evidence>
<evidence type="ECO:0000259" key="4">
    <source>
        <dbReference type="SMART" id="SM00922"/>
    </source>
</evidence>
<comment type="caution">
    <text evidence="5">The sequence shown here is derived from an EMBL/GenBank/DDBJ whole genome shotgun (WGS) entry which is preliminary data.</text>
</comment>
<dbReference type="Proteomes" id="UP000244523">
    <property type="component" value="Unassembled WGS sequence"/>
</dbReference>
<name>A0A2T6K4K5_9RHOB</name>
<protein>
    <submittedName>
        <fullName evidence="5">L-alanine-DL-glutamate epimerase-like enolase superfamily enzyme</fullName>
    </submittedName>
</protein>
<dbReference type="EMBL" id="QBUD01000029">
    <property type="protein sequence ID" value="PUB09548.1"/>
    <property type="molecule type" value="Genomic_DNA"/>
</dbReference>
<dbReference type="InterPro" id="IPR013342">
    <property type="entry name" value="Mandelate_racemase_C"/>
</dbReference>
<dbReference type="Gene3D" id="3.30.390.10">
    <property type="entry name" value="Enolase-like, N-terminal domain"/>
    <property type="match status" value="1"/>
</dbReference>
<dbReference type="GO" id="GO:0016052">
    <property type="term" value="P:carbohydrate catabolic process"/>
    <property type="evidence" value="ECO:0007669"/>
    <property type="project" value="TreeGrafter"/>
</dbReference>
<sequence length="388" mass="43492">MRITDIRVIPFRTYADRWDIGHGRLIPKAEVHQTVTCIDTDEGLTGYFFGGGKHGDQDGLNVVEQEMLTGRIKALLVGQDPFDREMVWKWLWVANIPEVVASVVDLALWDLAGRAFGQPVYKVMGGARDKVKAYASTYPNIGSPQVYADHALACQAEGYTAYKIHPHYFWNPETGLPTPGRPSNIKDDIETCQLVREAVGPDMVLMYDVWGTYHTLEETIKVGRELEKLDFYWFEHPMPEYRVESYVRLCRELSIPILAPEIAAGGVFTRAEWILRGASDMSRMDVRRGGLTGCRKTAVVCEAYGIKCEIHMAGWGNLHAMGATSEDTSEYYEKGLLAPGVDYDAPHPYLHANCDQMDAEGMIPLPQMPGLGYDIVWDYINDNTTAAS</sequence>
<dbReference type="InterPro" id="IPR029017">
    <property type="entry name" value="Enolase-like_N"/>
</dbReference>
<dbReference type="InterPro" id="IPR013341">
    <property type="entry name" value="Mandelate_racemase_N_dom"/>
</dbReference>
<proteinExistence type="predicted"/>
<reference evidence="5 6" key="1">
    <citation type="submission" date="2018-04" db="EMBL/GenBank/DDBJ databases">
        <title>Genomic Encyclopedia of Archaeal and Bacterial Type Strains, Phase II (KMG-II): from individual species to whole genera.</title>
        <authorList>
            <person name="Goeker M."/>
        </authorList>
    </citation>
    <scope>NUCLEOTIDE SEQUENCE [LARGE SCALE GENOMIC DNA]</scope>
    <source>
        <strain evidence="5 6">DSM 29955</strain>
    </source>
</reference>
<dbReference type="Pfam" id="PF13378">
    <property type="entry name" value="MR_MLE_C"/>
    <property type="match status" value="1"/>
</dbReference>
<dbReference type="InterPro" id="IPR029065">
    <property type="entry name" value="Enolase_C-like"/>
</dbReference>
<dbReference type="Gene3D" id="3.20.20.120">
    <property type="entry name" value="Enolase-like C-terminal domain"/>
    <property type="match status" value="1"/>
</dbReference>
<dbReference type="SUPFAM" id="SSF54826">
    <property type="entry name" value="Enolase N-terminal domain-like"/>
    <property type="match status" value="1"/>
</dbReference>
<dbReference type="SMART" id="SM00922">
    <property type="entry name" value="MR_MLE"/>
    <property type="match status" value="1"/>
</dbReference>
<dbReference type="Pfam" id="PF02746">
    <property type="entry name" value="MR_MLE_N"/>
    <property type="match status" value="1"/>
</dbReference>
<dbReference type="GO" id="GO:0016836">
    <property type="term" value="F:hydro-lyase activity"/>
    <property type="evidence" value="ECO:0007669"/>
    <property type="project" value="TreeGrafter"/>
</dbReference>
<dbReference type="PANTHER" id="PTHR13794">
    <property type="entry name" value="ENOLASE SUPERFAMILY, MANDELATE RACEMASE"/>
    <property type="match status" value="1"/>
</dbReference>
<keyword evidence="2" id="KW-0479">Metal-binding</keyword>
<dbReference type="InterPro" id="IPR046945">
    <property type="entry name" value="RHMD-like"/>
</dbReference>
<evidence type="ECO:0000313" key="5">
    <source>
        <dbReference type="EMBL" id="PUB09548.1"/>
    </source>
</evidence>